<evidence type="ECO:0000313" key="3">
    <source>
        <dbReference type="Proteomes" id="UP001469553"/>
    </source>
</evidence>
<sequence>SSVVNSRFPSAALPSLSHSCSTSPLIALLACLPFFPPLPQYVRCCFLIFSRWILLLCPLSAMLLISLTTIPCLVWFLCSLSGLLELDQFFVAVHLRSLIAAVDTACL</sequence>
<accession>A0ABV0Y0E3</accession>
<keyword evidence="3" id="KW-1185">Reference proteome</keyword>
<feature type="transmembrane region" description="Helical" evidence="1">
    <location>
        <begin position="12"/>
        <end position="32"/>
    </location>
</feature>
<name>A0ABV0Y0E3_9TELE</name>
<feature type="non-terminal residue" evidence="2">
    <location>
        <position position="1"/>
    </location>
</feature>
<evidence type="ECO:0000313" key="2">
    <source>
        <dbReference type="EMBL" id="MEQ2287071.1"/>
    </source>
</evidence>
<keyword evidence="1" id="KW-0472">Membrane</keyword>
<dbReference type="Proteomes" id="UP001469553">
    <property type="component" value="Unassembled WGS sequence"/>
</dbReference>
<feature type="transmembrane region" description="Helical" evidence="1">
    <location>
        <begin position="52"/>
        <end position="77"/>
    </location>
</feature>
<organism evidence="2 3">
    <name type="scientific">Ameca splendens</name>
    <dbReference type="NCBI Taxonomy" id="208324"/>
    <lineage>
        <taxon>Eukaryota</taxon>
        <taxon>Metazoa</taxon>
        <taxon>Chordata</taxon>
        <taxon>Craniata</taxon>
        <taxon>Vertebrata</taxon>
        <taxon>Euteleostomi</taxon>
        <taxon>Actinopterygii</taxon>
        <taxon>Neopterygii</taxon>
        <taxon>Teleostei</taxon>
        <taxon>Neoteleostei</taxon>
        <taxon>Acanthomorphata</taxon>
        <taxon>Ovalentaria</taxon>
        <taxon>Atherinomorphae</taxon>
        <taxon>Cyprinodontiformes</taxon>
        <taxon>Goodeidae</taxon>
        <taxon>Ameca</taxon>
    </lineage>
</organism>
<proteinExistence type="predicted"/>
<evidence type="ECO:0000256" key="1">
    <source>
        <dbReference type="SAM" id="Phobius"/>
    </source>
</evidence>
<protein>
    <submittedName>
        <fullName evidence="2">Uncharacterized protein</fullName>
    </submittedName>
</protein>
<keyword evidence="1" id="KW-1133">Transmembrane helix</keyword>
<reference evidence="2 3" key="1">
    <citation type="submission" date="2021-06" db="EMBL/GenBank/DDBJ databases">
        <authorList>
            <person name="Palmer J.M."/>
        </authorList>
    </citation>
    <scope>NUCLEOTIDE SEQUENCE [LARGE SCALE GENOMIC DNA]</scope>
    <source>
        <strain evidence="2 3">AS_MEX2019</strain>
        <tissue evidence="2">Muscle</tissue>
    </source>
</reference>
<comment type="caution">
    <text evidence="2">The sequence shown here is derived from an EMBL/GenBank/DDBJ whole genome shotgun (WGS) entry which is preliminary data.</text>
</comment>
<gene>
    <name evidence="2" type="ORF">AMECASPLE_008791</name>
</gene>
<dbReference type="EMBL" id="JAHRIP010019287">
    <property type="protein sequence ID" value="MEQ2287071.1"/>
    <property type="molecule type" value="Genomic_DNA"/>
</dbReference>
<keyword evidence="1" id="KW-0812">Transmembrane</keyword>